<protein>
    <submittedName>
        <fullName evidence="1">Uncharacterized protein</fullName>
    </submittedName>
</protein>
<dbReference type="EMBL" id="MDCJ01000007">
    <property type="protein sequence ID" value="ODS05160.1"/>
    <property type="molecule type" value="Genomic_DNA"/>
</dbReference>
<dbReference type="Proteomes" id="UP000095131">
    <property type="component" value="Unassembled WGS sequence"/>
</dbReference>
<evidence type="ECO:0000313" key="1">
    <source>
        <dbReference type="EMBL" id="ODS05160.1"/>
    </source>
</evidence>
<dbReference type="RefSeq" id="WP_069448123.1">
    <property type="nucleotide sequence ID" value="NZ_MDCJ01000007.1"/>
</dbReference>
<organism evidence="1 2">
    <name type="scientific">Vibrio scophthalmi</name>
    <dbReference type="NCBI Taxonomy" id="45658"/>
    <lineage>
        <taxon>Bacteria</taxon>
        <taxon>Pseudomonadati</taxon>
        <taxon>Pseudomonadota</taxon>
        <taxon>Gammaproteobacteria</taxon>
        <taxon>Vibrionales</taxon>
        <taxon>Vibrionaceae</taxon>
        <taxon>Vibrio</taxon>
    </lineage>
</organism>
<name>A0A1E3WHA7_9VIBR</name>
<evidence type="ECO:0000313" key="2">
    <source>
        <dbReference type="Proteomes" id="UP000095131"/>
    </source>
</evidence>
<gene>
    <name evidence="1" type="ORF">VSF3289_04301</name>
</gene>
<proteinExistence type="predicted"/>
<reference evidence="1 2" key="1">
    <citation type="submission" date="2016-08" db="EMBL/GenBank/DDBJ databases">
        <title>Genome sequencing of Vibrio scophthalmi strain FP3289, an isolated from Paralichthys olivaceus.</title>
        <authorList>
            <person name="Han H.-J."/>
        </authorList>
    </citation>
    <scope>NUCLEOTIDE SEQUENCE [LARGE SCALE GENOMIC DNA]</scope>
    <source>
        <strain evidence="1 2">FP3289</strain>
    </source>
</reference>
<sequence>MPWSRQELELLESIAGTMPTSEIAKLLNKTPSAVSQCASRQQISLNYYGFGREIIIDESTVDEIKRLLSLGYISSREIARRTNVKESYVAGIKAERFRCGKKKTPKRNVSHKHLIGSLNTVFC</sequence>
<accession>A0A1E3WHA7</accession>
<comment type="caution">
    <text evidence="1">The sequence shown here is derived from an EMBL/GenBank/DDBJ whole genome shotgun (WGS) entry which is preliminary data.</text>
</comment>
<dbReference type="AlphaFoldDB" id="A0A1E3WHA7"/>